<comment type="caution">
    <text evidence="1">The sequence shown here is derived from an EMBL/GenBank/DDBJ whole genome shotgun (WGS) entry which is preliminary data.</text>
</comment>
<evidence type="ECO:0000313" key="2">
    <source>
        <dbReference type="Proteomes" id="UP001145114"/>
    </source>
</evidence>
<reference evidence="1" key="1">
    <citation type="submission" date="2022-06" db="EMBL/GenBank/DDBJ databases">
        <title>Phylogenomic reconstructions and comparative analyses of Kickxellomycotina fungi.</title>
        <authorList>
            <person name="Reynolds N.K."/>
            <person name="Stajich J.E."/>
            <person name="Barry K."/>
            <person name="Grigoriev I.V."/>
            <person name="Crous P."/>
            <person name="Smith M.E."/>
        </authorList>
    </citation>
    <scope>NUCLEOTIDE SEQUENCE</scope>
    <source>
        <strain evidence="1">RSA 2271</strain>
    </source>
</reference>
<evidence type="ECO:0000313" key="1">
    <source>
        <dbReference type="EMBL" id="KAJ1678022.1"/>
    </source>
</evidence>
<protein>
    <submittedName>
        <fullName evidence="1">Uncharacterized protein</fullName>
    </submittedName>
</protein>
<dbReference type="Proteomes" id="UP001145114">
    <property type="component" value="Unassembled WGS sequence"/>
</dbReference>
<accession>A0ACC1HNJ7</accession>
<name>A0ACC1HNJ7_9FUNG</name>
<sequence length="124" mass="13850">MTNFLALASRWMAQKFRAYLVFTRNNRRAMIKHVLALSLVIFLAELAIGIYSKSILLLTDALHMLTDLVAYLLALLAIDKYELHAAAVNGAFTAGVAFMLILESVERVVEPKEVQKPLLVMIMG</sequence>
<dbReference type="EMBL" id="JAMZIH010001636">
    <property type="protein sequence ID" value="KAJ1678022.1"/>
    <property type="molecule type" value="Genomic_DNA"/>
</dbReference>
<gene>
    <name evidence="1" type="ORF">EV182_004944</name>
</gene>
<organism evidence="1 2">
    <name type="scientific">Spiromyces aspiralis</name>
    <dbReference type="NCBI Taxonomy" id="68401"/>
    <lineage>
        <taxon>Eukaryota</taxon>
        <taxon>Fungi</taxon>
        <taxon>Fungi incertae sedis</taxon>
        <taxon>Zoopagomycota</taxon>
        <taxon>Kickxellomycotina</taxon>
        <taxon>Kickxellomycetes</taxon>
        <taxon>Kickxellales</taxon>
        <taxon>Kickxellaceae</taxon>
        <taxon>Spiromyces</taxon>
    </lineage>
</organism>
<feature type="non-terminal residue" evidence="1">
    <location>
        <position position="124"/>
    </location>
</feature>
<proteinExistence type="predicted"/>
<keyword evidence="2" id="KW-1185">Reference proteome</keyword>